<evidence type="ECO:0000313" key="5">
    <source>
        <dbReference type="WBParaSite" id="TCLT_0000089301-mRNA-1"/>
    </source>
</evidence>
<dbReference type="InterPro" id="IPR007587">
    <property type="entry name" value="SAPS"/>
</dbReference>
<dbReference type="Pfam" id="PF04499">
    <property type="entry name" value="SAPS"/>
    <property type="match status" value="1"/>
</dbReference>
<evidence type="ECO:0000256" key="2">
    <source>
        <dbReference type="ARBA" id="ARBA00023306"/>
    </source>
</evidence>
<dbReference type="AlphaFoldDB" id="A0A0N5CLB2"/>
<accession>A0A0N5CLB2</accession>
<dbReference type="STRING" id="103827.A0A0N5CLB2"/>
<dbReference type="GO" id="GO:0019888">
    <property type="term" value="F:protein phosphatase regulator activity"/>
    <property type="evidence" value="ECO:0007669"/>
    <property type="project" value="TreeGrafter"/>
</dbReference>
<keyword evidence="2" id="KW-0131">Cell cycle</keyword>
<protein>
    <submittedName>
        <fullName evidence="5">Serine/threonine-protein phosphatase 6 regulatory subunit 3</fullName>
    </submittedName>
</protein>
<dbReference type="GO" id="GO:0005634">
    <property type="term" value="C:nucleus"/>
    <property type="evidence" value="ECO:0007669"/>
    <property type="project" value="TreeGrafter"/>
</dbReference>
<dbReference type="GO" id="GO:0019903">
    <property type="term" value="F:protein phosphatase binding"/>
    <property type="evidence" value="ECO:0007669"/>
    <property type="project" value="InterPro"/>
</dbReference>
<organism evidence="5">
    <name type="scientific">Thelazia callipaeda</name>
    <name type="common">Oriental eyeworm</name>
    <name type="synonym">Parasitic nematode</name>
    <dbReference type="NCBI Taxonomy" id="103827"/>
    <lineage>
        <taxon>Eukaryota</taxon>
        <taxon>Metazoa</taxon>
        <taxon>Ecdysozoa</taxon>
        <taxon>Nematoda</taxon>
        <taxon>Chromadorea</taxon>
        <taxon>Rhabditida</taxon>
        <taxon>Spirurina</taxon>
        <taxon>Spiruromorpha</taxon>
        <taxon>Thelazioidea</taxon>
        <taxon>Thelaziidae</taxon>
        <taxon>Thelazia</taxon>
    </lineage>
</organism>
<dbReference type="WBParaSite" id="TCLT_0000089301-mRNA-1">
    <property type="protein sequence ID" value="TCLT_0000089301-mRNA-1"/>
    <property type="gene ID" value="TCLT_0000089301"/>
</dbReference>
<keyword evidence="4" id="KW-1185">Reference proteome</keyword>
<comment type="similarity">
    <text evidence="1">Belongs to the SAPS family.</text>
</comment>
<name>A0A0N5CLB2_THECL</name>
<evidence type="ECO:0000256" key="1">
    <source>
        <dbReference type="ARBA" id="ARBA00006180"/>
    </source>
</evidence>
<proteinExistence type="inferred from homology"/>
<reference evidence="5" key="1">
    <citation type="submission" date="2017-02" db="UniProtKB">
        <authorList>
            <consortium name="WormBaseParasite"/>
        </authorList>
    </citation>
    <scope>IDENTIFICATION</scope>
</reference>
<dbReference type="EMBL" id="UYYF01000085">
    <property type="protein sequence ID" value="VDM96057.1"/>
    <property type="molecule type" value="Genomic_DNA"/>
</dbReference>
<dbReference type="PANTHER" id="PTHR12634">
    <property type="entry name" value="SIT4 YEAST -ASSOCIATING PROTEIN-RELATED"/>
    <property type="match status" value="1"/>
</dbReference>
<dbReference type="PANTHER" id="PTHR12634:SF8">
    <property type="entry name" value="FIERY MOUNTAIN, ISOFORM D"/>
    <property type="match status" value="1"/>
</dbReference>
<evidence type="ECO:0000313" key="3">
    <source>
        <dbReference type="EMBL" id="VDM96057.1"/>
    </source>
</evidence>
<dbReference type="OrthoDB" id="295029at2759"/>
<evidence type="ECO:0000313" key="4">
    <source>
        <dbReference type="Proteomes" id="UP000276776"/>
    </source>
</evidence>
<dbReference type="OMA" id="VWQPDAG"/>
<dbReference type="Proteomes" id="UP000276776">
    <property type="component" value="Unassembled WGS sequence"/>
</dbReference>
<dbReference type="GO" id="GO:0005829">
    <property type="term" value="C:cytosol"/>
    <property type="evidence" value="ECO:0007669"/>
    <property type="project" value="TreeGrafter"/>
</dbReference>
<gene>
    <name evidence="3" type="ORF">TCLT_LOCUS894</name>
</gene>
<reference evidence="3 4" key="2">
    <citation type="submission" date="2018-11" db="EMBL/GenBank/DDBJ databases">
        <authorList>
            <consortium name="Pathogen Informatics"/>
        </authorList>
    </citation>
    <scope>NUCLEOTIDE SEQUENCE [LARGE SCALE GENOMIC DNA]</scope>
</reference>
<sequence>MFWSSDLASPATALNELLKNDTATLADVLNDEYVIQEIRISNPQLMKFLTRQEVVVQLVKGALEPEIDGSLPLKEQYKKSHLCAEILSVNNEELSKAVVRNEEACCLLFDFLNTKKLNHVLAGFYMKIVSKYTDQVSIKFLYKQLFSFHLKIMRHYFLFEENMLFNRMKESQFLLYCMKSMKYSAVAELLYRIATSPSELDQLDHIKQWLAESRLVENLCDLLVPEQPPVVHDNVGHLWSELVRVLRDAQYTAECKRSDFLLESLQSERNVRHLMSRMLPDSIDQRRDSVIVNCAAILIVLLETNFVPNCPSRQLGMEDRGIQAQWCGVVPITGNEVSCTTVWQPDAGRIVETVVAAFGDRIVNAILDSVKVGDGDLRLCSDAWCPLMRLLVLVLDTNHLPTHQTLLAAFSSLSMNPFKLFLTYVNTRPQLTVFQNLLHRAVAYILFTHSSPSSPLIKYLIKDVDILKHTLAGCETSQADFLHGYSRRTLHSFYMNLASLIRSASESSVNAELITQLLQGTGQTNRWEALLKEVKNYEEKNRADDTGVTPPPASDVVDKARIDACDFPELLGETAQVYFHILLAALLFVHILDQYRQCALLQTPPEDIPIPFPCFSHDTDYEIPDITPDCTIVKDFTSIGNENAFDAMCTLRIDNSITNKDVDDGWPSVSNPKGMEKTLDLKDDDPISGNFSLLWNEAAPGSTFKKFAFRGAVGTYEKRAPKEITTKEEKKISKCIIDDIWPETSSSSASADFGNWADFSSIKSDDWPPMENHDEKSAWDEAADTIVPSATTGGAVGGIASVIMAENVTRYEL</sequence>